<dbReference type="KEGG" id="mflg:ABS361_07840"/>
<dbReference type="GO" id="GO:0005524">
    <property type="term" value="F:ATP binding"/>
    <property type="evidence" value="ECO:0007669"/>
    <property type="project" value="UniProtKB-KW"/>
</dbReference>
<dbReference type="EMBL" id="CP158568">
    <property type="protein sequence ID" value="XBY46129.1"/>
    <property type="molecule type" value="Genomic_DNA"/>
</dbReference>
<evidence type="ECO:0000256" key="1">
    <source>
        <dbReference type="ARBA" id="ARBA00007381"/>
    </source>
</evidence>
<comment type="similarity">
    <text evidence="1">Belongs to the heat shock protein 70 family.</text>
</comment>
<name>A0AAU7XHC5_9HYPH</name>
<sequence>MSSAPVSSAAAVASIGVDFGTSNTVVALVAEDGSVETLRFEHGGTRHSVYATALCFQQERAGLPPSAEGGPWAIERLVEAHSAVRFVQSFKTFAASAAFQTTQIFQQRYTFQDLLAAFLRTLTRHAGPRLDLGAPRVVVGRPVTFAGANPDEALAMERYRDAFGRLGAAEAHYVFEPVGAAFSYGRRLDRDATVLVADFGGGTSDFSIIRFARHGGRLKAEALGSSGIGVAGDTFDARIVERVVAPRLGRGGSYRSFGKVLPLPTHYYTRLTRWNELAMMKGSGDLRELRELARSALEPEPLEDFITLVEMDLGFSLYRSVSAAKVALSAEDQVDFRFADGGVEIGSTIRRADFEQWIADDLTRISATVDRVLAETRLAPAAIDRVFLTGGTSFVPAVQALFADRFGVDKLVSADQFEAIATGLALIGASEEPARWAVAA</sequence>
<dbReference type="CDD" id="cd10231">
    <property type="entry name" value="ASKHA_NBD_HSP70_YegD-like"/>
    <property type="match status" value="1"/>
</dbReference>
<reference evidence="4" key="1">
    <citation type="submission" date="2024-06" db="EMBL/GenBank/DDBJ databases">
        <title>Methylostella associata gen. nov., sp. nov., a novel Ancalomicrobiaceae-affiliated facultatively methylotrophic bacteria that feed on methanotrophs of the genus Methylococcus.</title>
        <authorList>
            <person name="Saltykova V."/>
            <person name="Danilova O.V."/>
            <person name="Oshkin I.Y."/>
            <person name="Belova S.E."/>
            <person name="Pimenov N.V."/>
            <person name="Dedysh S.N."/>
        </authorList>
    </citation>
    <scope>NUCLEOTIDE SEQUENCE</scope>
    <source>
        <strain evidence="4">S20</strain>
    </source>
</reference>
<dbReference type="Pfam" id="PF00012">
    <property type="entry name" value="HSP70"/>
    <property type="match status" value="2"/>
</dbReference>
<dbReference type="Gene3D" id="3.30.420.40">
    <property type="match status" value="3"/>
</dbReference>
<accession>A0AAU7XHC5</accession>
<evidence type="ECO:0000313" key="4">
    <source>
        <dbReference type="EMBL" id="XBY46129.1"/>
    </source>
</evidence>
<keyword evidence="2" id="KW-0547">Nucleotide-binding</keyword>
<dbReference type="InterPro" id="IPR018181">
    <property type="entry name" value="Heat_shock_70_CS"/>
</dbReference>
<dbReference type="PANTHER" id="PTHR19375">
    <property type="entry name" value="HEAT SHOCK PROTEIN 70KDA"/>
    <property type="match status" value="1"/>
</dbReference>
<gene>
    <name evidence="4" type="ORF">ABS361_07840</name>
</gene>
<dbReference type="PROSITE" id="PS01036">
    <property type="entry name" value="HSP70_3"/>
    <property type="match status" value="1"/>
</dbReference>
<dbReference type="AlphaFoldDB" id="A0AAU7XHC5"/>
<dbReference type="RefSeq" id="WP_407051226.1">
    <property type="nucleotide sequence ID" value="NZ_CP158568.1"/>
</dbReference>
<dbReference type="Gene3D" id="3.90.640.10">
    <property type="entry name" value="Actin, Chain A, domain 4"/>
    <property type="match status" value="2"/>
</dbReference>
<evidence type="ECO:0000256" key="2">
    <source>
        <dbReference type="ARBA" id="ARBA00022741"/>
    </source>
</evidence>
<evidence type="ECO:0000256" key="3">
    <source>
        <dbReference type="ARBA" id="ARBA00022840"/>
    </source>
</evidence>
<dbReference type="InterPro" id="IPR043129">
    <property type="entry name" value="ATPase_NBD"/>
</dbReference>
<keyword evidence="3" id="KW-0067">ATP-binding</keyword>
<dbReference type="InterPro" id="IPR042054">
    <property type="entry name" value="YegD-like"/>
</dbReference>
<organism evidence="4">
    <name type="scientific">Methyloraptor flagellatus</name>
    <dbReference type="NCBI Taxonomy" id="3162530"/>
    <lineage>
        <taxon>Bacteria</taxon>
        <taxon>Pseudomonadati</taxon>
        <taxon>Pseudomonadota</taxon>
        <taxon>Alphaproteobacteria</taxon>
        <taxon>Hyphomicrobiales</taxon>
        <taxon>Ancalomicrobiaceae</taxon>
        <taxon>Methyloraptor</taxon>
    </lineage>
</organism>
<dbReference type="InterPro" id="IPR013126">
    <property type="entry name" value="Hsp_70_fam"/>
</dbReference>
<protein>
    <submittedName>
        <fullName evidence="4">Hsp70 family protein</fullName>
    </submittedName>
</protein>
<dbReference type="GO" id="GO:0140662">
    <property type="term" value="F:ATP-dependent protein folding chaperone"/>
    <property type="evidence" value="ECO:0007669"/>
    <property type="project" value="InterPro"/>
</dbReference>
<dbReference type="SUPFAM" id="SSF53067">
    <property type="entry name" value="Actin-like ATPase domain"/>
    <property type="match status" value="2"/>
</dbReference>
<proteinExistence type="inferred from homology"/>